<dbReference type="Proteomes" id="UP000033647">
    <property type="component" value="Unassembled WGS sequence"/>
</dbReference>
<sequence length="109" mass="10557">MSFCASELAKCLGYNPYDNSNTFITPTACSTSGAPAATGNGEQPAATTTGGAGGMPGGNMPTGTMNMATQAGNATATSTKPAQYTGAAALLESYGSFVAVAAGAVAMMV</sequence>
<feature type="compositionally biased region" description="Low complexity" evidence="1">
    <location>
        <begin position="58"/>
        <end position="67"/>
    </location>
</feature>
<gene>
    <name evidence="2" type="ORF">TI39_contig675g00001</name>
</gene>
<proteinExistence type="predicted"/>
<evidence type="ECO:0000313" key="2">
    <source>
        <dbReference type="EMBL" id="KJX96323.1"/>
    </source>
</evidence>
<dbReference type="STRING" id="1047168.A0A0F4GGB8"/>
<keyword evidence="3" id="KW-1185">Reference proteome</keyword>
<name>A0A0F4GGB8_9PEZI</name>
<dbReference type="AlphaFoldDB" id="A0A0F4GGB8"/>
<evidence type="ECO:0000313" key="3">
    <source>
        <dbReference type="Proteomes" id="UP000033647"/>
    </source>
</evidence>
<comment type="caution">
    <text evidence="2">The sequence shown here is derived from an EMBL/GenBank/DDBJ whole genome shotgun (WGS) entry which is preliminary data.</text>
</comment>
<dbReference type="OrthoDB" id="4094614at2759"/>
<organism evidence="2 3">
    <name type="scientific">Zymoseptoria brevis</name>
    <dbReference type="NCBI Taxonomy" id="1047168"/>
    <lineage>
        <taxon>Eukaryota</taxon>
        <taxon>Fungi</taxon>
        <taxon>Dikarya</taxon>
        <taxon>Ascomycota</taxon>
        <taxon>Pezizomycotina</taxon>
        <taxon>Dothideomycetes</taxon>
        <taxon>Dothideomycetidae</taxon>
        <taxon>Mycosphaerellales</taxon>
        <taxon>Mycosphaerellaceae</taxon>
        <taxon>Zymoseptoria</taxon>
    </lineage>
</organism>
<reference evidence="2 3" key="1">
    <citation type="submission" date="2015-03" db="EMBL/GenBank/DDBJ databases">
        <title>RNA-seq based gene annotation and comparative genomics of four Zymoseptoria species reveal species-specific pathogenicity related genes and transposable element activity.</title>
        <authorList>
            <person name="Grandaubert J."/>
            <person name="Bhattacharyya A."/>
            <person name="Stukenbrock E.H."/>
        </authorList>
    </citation>
    <scope>NUCLEOTIDE SEQUENCE [LARGE SCALE GENOMIC DNA]</scope>
    <source>
        <strain evidence="2 3">Zb18110</strain>
    </source>
</reference>
<protein>
    <submittedName>
        <fullName evidence="2">Uncharacterized protein</fullName>
    </submittedName>
</protein>
<dbReference type="EMBL" id="LAFY01000667">
    <property type="protein sequence ID" value="KJX96323.1"/>
    <property type="molecule type" value="Genomic_DNA"/>
</dbReference>
<evidence type="ECO:0000256" key="1">
    <source>
        <dbReference type="SAM" id="MobiDB-lite"/>
    </source>
</evidence>
<feature type="region of interest" description="Disordered" evidence="1">
    <location>
        <begin position="32"/>
        <end position="67"/>
    </location>
</feature>
<accession>A0A0F4GGB8</accession>